<evidence type="ECO:0000313" key="2">
    <source>
        <dbReference type="Proteomes" id="UP000078541"/>
    </source>
</evidence>
<gene>
    <name evidence="1" type="ORF">ALC56_02870</name>
</gene>
<proteinExistence type="predicted"/>
<reference evidence="1 2" key="1">
    <citation type="submission" date="2016-03" db="EMBL/GenBank/DDBJ databases">
        <title>Trachymyrmex septentrionalis WGS genome.</title>
        <authorList>
            <person name="Nygaard S."/>
            <person name="Hu H."/>
            <person name="Boomsma J."/>
            <person name="Zhang G."/>
        </authorList>
    </citation>
    <scope>NUCLEOTIDE SEQUENCE [LARGE SCALE GENOMIC DNA]</scope>
    <source>
        <strain evidence="1">Tsep2-gDNA-1</strain>
        <tissue evidence="1">Whole body</tissue>
    </source>
</reference>
<dbReference type="AlphaFoldDB" id="A0A151JZT8"/>
<feature type="non-terminal residue" evidence="1">
    <location>
        <position position="1"/>
    </location>
</feature>
<dbReference type="EMBL" id="KQ981327">
    <property type="protein sequence ID" value="KYN42693.1"/>
    <property type="molecule type" value="Genomic_DNA"/>
</dbReference>
<name>A0A151JZT8_9HYME</name>
<keyword evidence="2" id="KW-1185">Reference proteome</keyword>
<accession>A0A151JZT8</accession>
<sequence>SFAMIVQTFIDLQEFIIGKKFIVKEMAMLRQIPVGKHITMIIPKGTRGKIQSLNVYGFRNLFKYLWFKSGCTNE</sequence>
<organism evidence="1 2">
    <name type="scientific">Trachymyrmex septentrionalis</name>
    <dbReference type="NCBI Taxonomy" id="34720"/>
    <lineage>
        <taxon>Eukaryota</taxon>
        <taxon>Metazoa</taxon>
        <taxon>Ecdysozoa</taxon>
        <taxon>Arthropoda</taxon>
        <taxon>Hexapoda</taxon>
        <taxon>Insecta</taxon>
        <taxon>Pterygota</taxon>
        <taxon>Neoptera</taxon>
        <taxon>Endopterygota</taxon>
        <taxon>Hymenoptera</taxon>
        <taxon>Apocrita</taxon>
        <taxon>Aculeata</taxon>
        <taxon>Formicoidea</taxon>
        <taxon>Formicidae</taxon>
        <taxon>Myrmicinae</taxon>
        <taxon>Trachymyrmex</taxon>
    </lineage>
</organism>
<protein>
    <submittedName>
        <fullName evidence="1">Uncharacterized protein</fullName>
    </submittedName>
</protein>
<evidence type="ECO:0000313" key="1">
    <source>
        <dbReference type="EMBL" id="KYN42693.1"/>
    </source>
</evidence>
<dbReference type="Proteomes" id="UP000078541">
    <property type="component" value="Unassembled WGS sequence"/>
</dbReference>